<reference evidence="8 9" key="1">
    <citation type="submission" date="2007-03" db="EMBL/GenBank/DDBJ databases">
        <title>Complete sequence of Desulfotomaculum reducens MI-1.</title>
        <authorList>
            <consortium name="US DOE Joint Genome Institute"/>
            <person name="Copeland A."/>
            <person name="Lucas S."/>
            <person name="Lapidus A."/>
            <person name="Barry K."/>
            <person name="Detter J.C."/>
            <person name="Glavina del Rio T."/>
            <person name="Hammon N."/>
            <person name="Israni S."/>
            <person name="Dalin E."/>
            <person name="Tice H."/>
            <person name="Pitluck S."/>
            <person name="Sims D."/>
            <person name="Brettin T."/>
            <person name="Bruce D."/>
            <person name="Han C."/>
            <person name="Tapia R."/>
            <person name="Schmutz J."/>
            <person name="Larimer F."/>
            <person name="Land M."/>
            <person name="Hauser L."/>
            <person name="Kyrpides N."/>
            <person name="Kim E."/>
            <person name="Tebo B.M."/>
            <person name="Richardson P."/>
        </authorList>
    </citation>
    <scope>NUCLEOTIDE SEQUENCE [LARGE SCALE GENOMIC DNA]</scope>
    <source>
        <strain evidence="8 9">MI-1</strain>
    </source>
</reference>
<feature type="transmembrane region" description="Helical" evidence="6">
    <location>
        <begin position="86"/>
        <end position="105"/>
    </location>
</feature>
<evidence type="ECO:0000256" key="6">
    <source>
        <dbReference type="SAM" id="Phobius"/>
    </source>
</evidence>
<gene>
    <name evidence="8" type="ordered locus">Dred_1532</name>
</gene>
<feature type="transmembrane region" description="Helical" evidence="6">
    <location>
        <begin position="126"/>
        <end position="153"/>
    </location>
</feature>
<proteinExistence type="inferred from homology"/>
<dbReference type="eggNOG" id="COG0785">
    <property type="taxonomic scope" value="Bacteria"/>
</dbReference>
<dbReference type="Proteomes" id="UP000001556">
    <property type="component" value="Chromosome"/>
</dbReference>
<dbReference type="Pfam" id="PF02683">
    <property type="entry name" value="DsbD_TM"/>
    <property type="match status" value="1"/>
</dbReference>
<dbReference type="HOGENOM" id="CLU_053225_2_0_9"/>
<dbReference type="InterPro" id="IPR051790">
    <property type="entry name" value="Cytochrome_c-biogenesis_DsbD"/>
</dbReference>
<evidence type="ECO:0000256" key="5">
    <source>
        <dbReference type="ARBA" id="ARBA00023136"/>
    </source>
</evidence>
<dbReference type="EMBL" id="CP000612">
    <property type="protein sequence ID" value="ABO50061.1"/>
    <property type="molecule type" value="Genomic_DNA"/>
</dbReference>
<dbReference type="GO" id="GO:0016020">
    <property type="term" value="C:membrane"/>
    <property type="evidence" value="ECO:0007669"/>
    <property type="project" value="UniProtKB-SubCell"/>
</dbReference>
<evidence type="ECO:0000256" key="4">
    <source>
        <dbReference type="ARBA" id="ARBA00022989"/>
    </source>
</evidence>
<organism evidence="8 9">
    <name type="scientific">Desulforamulus reducens (strain ATCC BAA-1160 / DSM 100696 / MI-1)</name>
    <name type="common">Desulfotomaculum reducens</name>
    <dbReference type="NCBI Taxonomy" id="349161"/>
    <lineage>
        <taxon>Bacteria</taxon>
        <taxon>Bacillati</taxon>
        <taxon>Bacillota</taxon>
        <taxon>Clostridia</taxon>
        <taxon>Eubacteriales</taxon>
        <taxon>Peptococcaceae</taxon>
        <taxon>Desulforamulus</taxon>
    </lineage>
</organism>
<evidence type="ECO:0000256" key="1">
    <source>
        <dbReference type="ARBA" id="ARBA00004141"/>
    </source>
</evidence>
<evidence type="ECO:0000256" key="2">
    <source>
        <dbReference type="ARBA" id="ARBA00006143"/>
    </source>
</evidence>
<feature type="transmembrane region" description="Helical" evidence="6">
    <location>
        <begin position="6"/>
        <end position="34"/>
    </location>
</feature>
<sequence>MSSIPLYLAFGAGIVSFLSPCILPLVPGYLSYLAGVSVTADSTEINRRQLISRALLFNLGFILVFISLGVTGSYLGKVLLTYKPVLTKIGGIFIFLMGLHMTGILKWSTLYRTYKFHNNSPVTGPLGALLLGVTFAAGWTPCVGPVLGSILVYAGMSGTVSKGVLLLGVYSLGLAIPFMLAAISLSWTVKYLPRISKYLPYISLVSGIVLMIVGGLLFFDIFSRLSAYLTF</sequence>
<dbReference type="PANTHER" id="PTHR31272:SF4">
    <property type="entry name" value="CYTOCHROME C-TYPE BIOGENESIS PROTEIN HI_1454-RELATED"/>
    <property type="match status" value="1"/>
</dbReference>
<protein>
    <submittedName>
        <fullName evidence="8">Cytochrome c biogenesis protein, transmembrane region</fullName>
    </submittedName>
</protein>
<dbReference type="GO" id="GO:0017004">
    <property type="term" value="P:cytochrome complex assembly"/>
    <property type="evidence" value="ECO:0007669"/>
    <property type="project" value="InterPro"/>
</dbReference>
<keyword evidence="9" id="KW-1185">Reference proteome</keyword>
<keyword evidence="5 6" id="KW-0472">Membrane</keyword>
<accession>A4J4Q8</accession>
<keyword evidence="3 6" id="KW-0812">Transmembrane</keyword>
<feature type="domain" description="Cytochrome C biogenesis protein transmembrane" evidence="7">
    <location>
        <begin position="6"/>
        <end position="214"/>
    </location>
</feature>
<feature type="transmembrane region" description="Helical" evidence="6">
    <location>
        <begin position="201"/>
        <end position="222"/>
    </location>
</feature>
<comment type="subcellular location">
    <subcellularLocation>
        <location evidence="1">Membrane</location>
        <topology evidence="1">Multi-pass membrane protein</topology>
    </subcellularLocation>
</comment>
<feature type="transmembrane region" description="Helical" evidence="6">
    <location>
        <begin position="165"/>
        <end position="189"/>
    </location>
</feature>
<dbReference type="RefSeq" id="WP_011877877.1">
    <property type="nucleotide sequence ID" value="NC_009253.1"/>
</dbReference>
<dbReference type="PANTHER" id="PTHR31272">
    <property type="entry name" value="CYTOCHROME C-TYPE BIOGENESIS PROTEIN HI_1454-RELATED"/>
    <property type="match status" value="1"/>
</dbReference>
<dbReference type="KEGG" id="drm:Dred_1532"/>
<comment type="similarity">
    <text evidence="2">Belongs to the DsbD family.</text>
</comment>
<dbReference type="InterPro" id="IPR003834">
    <property type="entry name" value="Cyt_c_assmbl_TM_dom"/>
</dbReference>
<dbReference type="STRING" id="349161.Dred_1532"/>
<name>A4J4Q8_DESRM</name>
<evidence type="ECO:0000313" key="9">
    <source>
        <dbReference type="Proteomes" id="UP000001556"/>
    </source>
</evidence>
<dbReference type="AlphaFoldDB" id="A4J4Q8"/>
<keyword evidence="4 6" id="KW-1133">Transmembrane helix</keyword>
<feature type="transmembrane region" description="Helical" evidence="6">
    <location>
        <begin position="55"/>
        <end position="74"/>
    </location>
</feature>
<evidence type="ECO:0000256" key="3">
    <source>
        <dbReference type="ARBA" id="ARBA00022692"/>
    </source>
</evidence>
<evidence type="ECO:0000259" key="7">
    <source>
        <dbReference type="Pfam" id="PF02683"/>
    </source>
</evidence>
<evidence type="ECO:0000313" key="8">
    <source>
        <dbReference type="EMBL" id="ABO50061.1"/>
    </source>
</evidence>